<evidence type="ECO:0000256" key="6">
    <source>
        <dbReference type="SAM" id="SignalP"/>
    </source>
</evidence>
<dbReference type="InterPro" id="IPR023795">
    <property type="entry name" value="Serpin_CS"/>
</dbReference>
<dbReference type="PROSITE" id="PS00284">
    <property type="entry name" value="SERPIN"/>
    <property type="match status" value="1"/>
</dbReference>
<accession>A0A067QMH9</accession>
<keyword evidence="6" id="KW-0732">Signal</keyword>
<dbReference type="InParanoid" id="A0A067QMH9"/>
<dbReference type="Proteomes" id="UP000027135">
    <property type="component" value="Unassembled WGS sequence"/>
</dbReference>
<dbReference type="InterPro" id="IPR042185">
    <property type="entry name" value="Serpin_sf_2"/>
</dbReference>
<feature type="region of interest" description="Disordered" evidence="5">
    <location>
        <begin position="434"/>
        <end position="527"/>
    </location>
</feature>
<dbReference type="PANTHER" id="PTHR11461">
    <property type="entry name" value="SERINE PROTEASE INHIBITOR, SERPIN"/>
    <property type="match status" value="1"/>
</dbReference>
<evidence type="ECO:0000313" key="9">
    <source>
        <dbReference type="Proteomes" id="UP000027135"/>
    </source>
</evidence>
<evidence type="ECO:0000256" key="5">
    <source>
        <dbReference type="SAM" id="MobiDB-lite"/>
    </source>
</evidence>
<dbReference type="SUPFAM" id="SSF56574">
    <property type="entry name" value="Serpins"/>
    <property type="match status" value="1"/>
</dbReference>
<dbReference type="OMA" id="SEIYHAS"/>
<gene>
    <name evidence="8" type="ORF">L798_00684</name>
</gene>
<dbReference type="GO" id="GO:0005615">
    <property type="term" value="C:extracellular space"/>
    <property type="evidence" value="ECO:0007669"/>
    <property type="project" value="InterPro"/>
</dbReference>
<feature type="region of interest" description="Disordered" evidence="5">
    <location>
        <begin position="547"/>
        <end position="573"/>
    </location>
</feature>
<dbReference type="AlphaFoldDB" id="A0A067QMH9"/>
<feature type="domain" description="Serpin" evidence="7">
    <location>
        <begin position="45"/>
        <end position="405"/>
    </location>
</feature>
<dbReference type="GO" id="GO:0004867">
    <property type="term" value="F:serine-type endopeptidase inhibitor activity"/>
    <property type="evidence" value="ECO:0007669"/>
    <property type="project" value="UniProtKB-KW"/>
</dbReference>
<feature type="chain" id="PRO_5001644155" evidence="6">
    <location>
        <begin position="24"/>
        <end position="587"/>
    </location>
</feature>
<dbReference type="InterPro" id="IPR042178">
    <property type="entry name" value="Serpin_sf_1"/>
</dbReference>
<dbReference type="CDD" id="cd19600">
    <property type="entry name" value="serpin11-like_insects"/>
    <property type="match status" value="1"/>
</dbReference>
<dbReference type="PANTHER" id="PTHR11461:SF211">
    <property type="entry name" value="GH10112P-RELATED"/>
    <property type="match status" value="1"/>
</dbReference>
<feature type="signal peptide" evidence="6">
    <location>
        <begin position="1"/>
        <end position="23"/>
    </location>
</feature>
<reference evidence="8 9" key="1">
    <citation type="journal article" date="2014" name="Nat. Commun.">
        <title>Molecular traces of alternative social organization in a termite genome.</title>
        <authorList>
            <person name="Terrapon N."/>
            <person name="Li C."/>
            <person name="Robertson H.M."/>
            <person name="Ji L."/>
            <person name="Meng X."/>
            <person name="Booth W."/>
            <person name="Chen Z."/>
            <person name="Childers C.P."/>
            <person name="Glastad K.M."/>
            <person name="Gokhale K."/>
            <person name="Gowin J."/>
            <person name="Gronenberg W."/>
            <person name="Hermansen R.A."/>
            <person name="Hu H."/>
            <person name="Hunt B.G."/>
            <person name="Huylmans A.K."/>
            <person name="Khalil S.M."/>
            <person name="Mitchell R.D."/>
            <person name="Munoz-Torres M.C."/>
            <person name="Mustard J.A."/>
            <person name="Pan H."/>
            <person name="Reese J.T."/>
            <person name="Scharf M.E."/>
            <person name="Sun F."/>
            <person name="Vogel H."/>
            <person name="Xiao J."/>
            <person name="Yang W."/>
            <person name="Yang Z."/>
            <person name="Yang Z."/>
            <person name="Zhou J."/>
            <person name="Zhu J."/>
            <person name="Brent C.S."/>
            <person name="Elsik C.G."/>
            <person name="Goodisman M.A."/>
            <person name="Liberles D.A."/>
            <person name="Roe R.M."/>
            <person name="Vargo E.L."/>
            <person name="Vilcinskas A."/>
            <person name="Wang J."/>
            <person name="Bornberg-Bauer E."/>
            <person name="Korb J."/>
            <person name="Zhang G."/>
            <person name="Liebig J."/>
        </authorList>
    </citation>
    <scope>NUCLEOTIDE SEQUENCE [LARGE SCALE GENOMIC DNA]</scope>
    <source>
        <tissue evidence="8">Whole organism</tissue>
    </source>
</reference>
<evidence type="ECO:0000256" key="3">
    <source>
        <dbReference type="ARBA" id="ARBA00022900"/>
    </source>
</evidence>
<evidence type="ECO:0000256" key="2">
    <source>
        <dbReference type="ARBA" id="ARBA00022690"/>
    </source>
</evidence>
<dbReference type="SMART" id="SM00093">
    <property type="entry name" value="SERPIN"/>
    <property type="match status" value="1"/>
</dbReference>
<keyword evidence="2" id="KW-0646">Protease inhibitor</keyword>
<dbReference type="Gene3D" id="2.30.39.10">
    <property type="entry name" value="Alpha-1-antitrypsin, domain 1"/>
    <property type="match status" value="1"/>
</dbReference>
<dbReference type="Gene3D" id="3.30.497.10">
    <property type="entry name" value="Antithrombin, subunit I, domain 2"/>
    <property type="match status" value="1"/>
</dbReference>
<dbReference type="eggNOG" id="KOG2392">
    <property type="taxonomic scope" value="Eukaryota"/>
</dbReference>
<dbReference type="InterPro" id="IPR000215">
    <property type="entry name" value="Serpin_fam"/>
</dbReference>
<evidence type="ECO:0000259" key="7">
    <source>
        <dbReference type="SMART" id="SM00093"/>
    </source>
</evidence>
<organism evidence="8 9">
    <name type="scientific">Zootermopsis nevadensis</name>
    <name type="common">Dampwood termite</name>
    <dbReference type="NCBI Taxonomy" id="136037"/>
    <lineage>
        <taxon>Eukaryota</taxon>
        <taxon>Metazoa</taxon>
        <taxon>Ecdysozoa</taxon>
        <taxon>Arthropoda</taxon>
        <taxon>Hexapoda</taxon>
        <taxon>Insecta</taxon>
        <taxon>Pterygota</taxon>
        <taxon>Neoptera</taxon>
        <taxon>Polyneoptera</taxon>
        <taxon>Dictyoptera</taxon>
        <taxon>Blattodea</taxon>
        <taxon>Blattoidea</taxon>
        <taxon>Termitoidae</taxon>
        <taxon>Termopsidae</taxon>
        <taxon>Zootermopsis</taxon>
    </lineage>
</organism>
<evidence type="ECO:0000313" key="8">
    <source>
        <dbReference type="EMBL" id="KDR09407.1"/>
    </source>
</evidence>
<proteinExistence type="inferred from homology"/>
<dbReference type="Pfam" id="PF00079">
    <property type="entry name" value="Serpin"/>
    <property type="match status" value="1"/>
</dbReference>
<dbReference type="FunCoup" id="A0A067QMH9">
    <property type="interactions" value="20"/>
</dbReference>
<sequence length="587" mass="65047">METTLFHITGAVILSLIVQLSSAQFASLREKDEAESRDRFNFFDLELLKSLATSQQGNLLFSPASVKGSLSMVLEGARGKSAKELKEALRLPEDERAVWAHFSNFLNSLQVNNPSNRVEAANQIFFSHTITPQQQYEGILKKHYMTEIEKVDFTSPVYAAELINTWVNMHTHGQIPSLVDPGSLSANTKLMLVNALYFKGKWKYAFDFDKTSVKCFYVDVNQCLDSYFMESVKVYNYAYINNLHAHAVELPYEGNKFSLLLLLPNKPNTAHQLVRDLTHVSLHNIVSSLDATEILVSVPRFSIDYSTDLIHKLIELGIQDIFSTNANLTGMVQWGSHNFHISNIFHKAKIEINEEGTVAAAATGTLIVPLISMSLPKLIFNHPFLFFLRNTETGDVLFAGRMSQPEAARQPVVGSLSESELSELTQSIFTSKPATGAEVPVSNTNQASVPAGGTFNTNSKPPVPQIQPTIRNHYSYPNNVNNGNNFPSSASSQTYRSSLQPRSANNNPSQSNTAQYKPYGNSEIYHASNPDTVGVQYAHAPVQFSSVSGSYASSTNSAQYPSDVNKTPQTGVRNINQSYNDRIHFSP</sequence>
<keyword evidence="3" id="KW-0722">Serine protease inhibitor</keyword>
<dbReference type="InterPro" id="IPR036186">
    <property type="entry name" value="Serpin_sf"/>
</dbReference>
<dbReference type="EMBL" id="KK853245">
    <property type="protein sequence ID" value="KDR09407.1"/>
    <property type="molecule type" value="Genomic_DNA"/>
</dbReference>
<protein>
    <submittedName>
        <fullName evidence="8">Serpin B10</fullName>
    </submittedName>
</protein>
<evidence type="ECO:0000256" key="1">
    <source>
        <dbReference type="ARBA" id="ARBA00009500"/>
    </source>
</evidence>
<evidence type="ECO:0000256" key="4">
    <source>
        <dbReference type="RuleBase" id="RU000411"/>
    </source>
</evidence>
<feature type="compositionally biased region" description="Polar residues" evidence="5">
    <location>
        <begin position="486"/>
        <end position="515"/>
    </location>
</feature>
<feature type="compositionally biased region" description="Polar residues" evidence="5">
    <location>
        <begin position="441"/>
        <end position="477"/>
    </location>
</feature>
<comment type="similarity">
    <text evidence="1 4">Belongs to the serpin family.</text>
</comment>
<dbReference type="InterPro" id="IPR023796">
    <property type="entry name" value="Serpin_dom"/>
</dbReference>
<keyword evidence="9" id="KW-1185">Reference proteome</keyword>
<name>A0A067QMH9_ZOONE</name>
<dbReference type="MEROPS" id="I04.037"/>
<dbReference type="OrthoDB" id="9518664at2759"/>